<dbReference type="Proteomes" id="UP000499080">
    <property type="component" value="Unassembled WGS sequence"/>
</dbReference>
<proteinExistence type="predicted"/>
<evidence type="ECO:0000313" key="1">
    <source>
        <dbReference type="EMBL" id="GBL72704.1"/>
    </source>
</evidence>
<name>A0A4Y2A0Y5_ARAVE</name>
<dbReference type="AlphaFoldDB" id="A0A4Y2A0Y5"/>
<reference evidence="1 2" key="1">
    <citation type="journal article" date="2019" name="Sci. Rep.">
        <title>Orb-weaving spider Araneus ventricosus genome elucidates the spidroin gene catalogue.</title>
        <authorList>
            <person name="Kono N."/>
            <person name="Nakamura H."/>
            <person name="Ohtoshi R."/>
            <person name="Moran D.A.P."/>
            <person name="Shinohara A."/>
            <person name="Yoshida Y."/>
            <person name="Fujiwara M."/>
            <person name="Mori M."/>
            <person name="Tomita M."/>
            <person name="Arakawa K."/>
        </authorList>
    </citation>
    <scope>NUCLEOTIDE SEQUENCE [LARGE SCALE GENOMIC DNA]</scope>
</reference>
<organism evidence="1 2">
    <name type="scientific">Araneus ventricosus</name>
    <name type="common">Orbweaver spider</name>
    <name type="synonym">Epeira ventricosa</name>
    <dbReference type="NCBI Taxonomy" id="182803"/>
    <lineage>
        <taxon>Eukaryota</taxon>
        <taxon>Metazoa</taxon>
        <taxon>Ecdysozoa</taxon>
        <taxon>Arthropoda</taxon>
        <taxon>Chelicerata</taxon>
        <taxon>Arachnida</taxon>
        <taxon>Araneae</taxon>
        <taxon>Araneomorphae</taxon>
        <taxon>Entelegynae</taxon>
        <taxon>Araneoidea</taxon>
        <taxon>Araneidae</taxon>
        <taxon>Araneus</taxon>
    </lineage>
</organism>
<comment type="caution">
    <text evidence="1">The sequence shown here is derived from an EMBL/GenBank/DDBJ whole genome shotgun (WGS) entry which is preliminary data.</text>
</comment>
<sequence length="128" mass="14803">MKYNTVELRCNELFKWSQPNSCATNVFCFGIAFFQSKIEHFECCDEDFTSDAPSDEETVHLIKEKNDLIDDSSSDMEELGDQFSDAKAAVNILQNFFATGNVDKSVMYWFLIIDKTIDETYLKSRCFQ</sequence>
<keyword evidence="2" id="KW-1185">Reference proteome</keyword>
<accession>A0A4Y2A0Y5</accession>
<gene>
    <name evidence="1" type="ORF">AVEN_127941_1</name>
</gene>
<dbReference type="EMBL" id="BGPR01000002">
    <property type="protein sequence ID" value="GBL72704.1"/>
    <property type="molecule type" value="Genomic_DNA"/>
</dbReference>
<protein>
    <submittedName>
        <fullName evidence="1">Uncharacterized protein</fullName>
    </submittedName>
</protein>
<evidence type="ECO:0000313" key="2">
    <source>
        <dbReference type="Proteomes" id="UP000499080"/>
    </source>
</evidence>